<dbReference type="SUPFAM" id="SSF48452">
    <property type="entry name" value="TPR-like"/>
    <property type="match status" value="1"/>
</dbReference>
<organism evidence="1 2">
    <name type="scientific">Candidatus Gottesmanbacteria bacterium RBG_16_38_7b</name>
    <dbReference type="NCBI Taxonomy" id="1798372"/>
    <lineage>
        <taxon>Bacteria</taxon>
        <taxon>Candidatus Gottesmaniibacteriota</taxon>
    </lineage>
</organism>
<gene>
    <name evidence="1" type="ORF">A2153_01045</name>
</gene>
<evidence type="ECO:0000313" key="1">
    <source>
        <dbReference type="EMBL" id="OGG00052.1"/>
    </source>
</evidence>
<evidence type="ECO:0000313" key="2">
    <source>
        <dbReference type="Proteomes" id="UP000177396"/>
    </source>
</evidence>
<dbReference type="InterPro" id="IPR011990">
    <property type="entry name" value="TPR-like_helical_dom_sf"/>
</dbReference>
<dbReference type="Proteomes" id="UP000177396">
    <property type="component" value="Unassembled WGS sequence"/>
</dbReference>
<sequence>MSIVNQNYLNQSVISLEKAKELSPTDPKIRYNLALMYDAAADRQKAYRELEETIRLKVNYRDAYLAQAVFYKRDNQNQKALQALNFILTRINPADEEALNLLKELK</sequence>
<dbReference type="Gene3D" id="1.25.40.10">
    <property type="entry name" value="Tetratricopeptide repeat domain"/>
    <property type="match status" value="1"/>
</dbReference>
<name>A0A1F5YJK9_9BACT</name>
<reference evidence="1 2" key="1">
    <citation type="journal article" date="2016" name="Nat. Commun.">
        <title>Thousands of microbial genomes shed light on interconnected biogeochemical processes in an aquifer system.</title>
        <authorList>
            <person name="Anantharaman K."/>
            <person name="Brown C.T."/>
            <person name="Hug L.A."/>
            <person name="Sharon I."/>
            <person name="Castelle C.J."/>
            <person name="Probst A.J."/>
            <person name="Thomas B.C."/>
            <person name="Singh A."/>
            <person name="Wilkins M.J."/>
            <person name="Karaoz U."/>
            <person name="Brodie E.L."/>
            <person name="Williams K.H."/>
            <person name="Hubbard S.S."/>
            <person name="Banfield J.F."/>
        </authorList>
    </citation>
    <scope>NUCLEOTIDE SEQUENCE [LARGE SCALE GENOMIC DNA]</scope>
</reference>
<comment type="caution">
    <text evidence="1">The sequence shown here is derived from an EMBL/GenBank/DDBJ whole genome shotgun (WGS) entry which is preliminary data.</text>
</comment>
<proteinExistence type="predicted"/>
<dbReference type="EMBL" id="MFJB01000037">
    <property type="protein sequence ID" value="OGG00052.1"/>
    <property type="molecule type" value="Genomic_DNA"/>
</dbReference>
<dbReference type="AlphaFoldDB" id="A0A1F5YJK9"/>
<accession>A0A1F5YJK9</accession>
<protein>
    <submittedName>
        <fullName evidence="1">Uncharacterized protein</fullName>
    </submittedName>
</protein>